<keyword evidence="4" id="KW-1185">Reference proteome</keyword>
<evidence type="ECO:0000256" key="1">
    <source>
        <dbReference type="ARBA" id="ARBA00008007"/>
    </source>
</evidence>
<dbReference type="RefSeq" id="WP_051462108.1">
    <property type="nucleotide sequence ID" value="NZ_ATSX01000004.1"/>
</dbReference>
<dbReference type="InterPro" id="IPR051910">
    <property type="entry name" value="ComF/GntX_DNA_util-trans"/>
</dbReference>
<comment type="caution">
    <text evidence="3">The sequence shown here is derived from an EMBL/GenBank/DDBJ whole genome shotgun (WGS) entry which is preliminary data.</text>
</comment>
<dbReference type="SUPFAM" id="SSF53271">
    <property type="entry name" value="PRTase-like"/>
    <property type="match status" value="1"/>
</dbReference>
<dbReference type="Pfam" id="PF00156">
    <property type="entry name" value="Pribosyltran"/>
    <property type="match status" value="1"/>
</dbReference>
<dbReference type="PANTHER" id="PTHR47505">
    <property type="entry name" value="DNA UTILIZATION PROTEIN YHGH"/>
    <property type="match status" value="1"/>
</dbReference>
<dbReference type="STRING" id="1208583.COMX_09807"/>
<protein>
    <recommendedName>
        <fullName evidence="2">Phosphoribosyltransferase domain-containing protein</fullName>
    </recommendedName>
</protein>
<dbReference type="Proteomes" id="UP000019250">
    <property type="component" value="Unassembled WGS sequence"/>
</dbReference>
<dbReference type="CDD" id="cd06223">
    <property type="entry name" value="PRTases_typeI"/>
    <property type="match status" value="1"/>
</dbReference>
<feature type="domain" description="Phosphoribosyltransferase" evidence="2">
    <location>
        <begin position="128"/>
        <end position="171"/>
    </location>
</feature>
<proteinExistence type="inferred from homology"/>
<sequence>MECASAAVPWHQCRAAFLYNEGFKKLIMPLKYGDQQKSLVFLSYFMHRCAKDLIVQTDIIIPVPLHKKRLRHRQYNQSALLAWQIGKISKTSVLPMGLLRVKETMVLGHYNKQERQYLLKNAFIAYPKYLNKIKNKRILLIDDVMTTGSTLAECTSVLLEAGVAQVDLLVAAKVV</sequence>
<dbReference type="AlphaFoldDB" id="W7DTG3"/>
<reference evidence="3 4" key="1">
    <citation type="journal article" date="2014" name="Genome Announc.">
        <title>Draft Genome Sequence of Commensalibacter papalotli MX01, a Symbiont Identified from the Guts of Overwintering Monarch Butterflies.</title>
        <authorList>
            <person name="Servin-Garciduenas L.E."/>
            <person name="Sanchez-Quinto A."/>
            <person name="Martinez-Romero E."/>
        </authorList>
    </citation>
    <scope>NUCLEOTIDE SEQUENCE [LARGE SCALE GENOMIC DNA]</scope>
    <source>
        <strain evidence="4">MX-MONARCH01</strain>
    </source>
</reference>
<organism evidence="3 4">
    <name type="scientific">Commensalibacter papalotli</name>
    <name type="common">ex Servin-Garciduenas et al. 2014</name>
    <dbReference type="NCBI Taxonomy" id="1208583"/>
    <lineage>
        <taxon>Bacteria</taxon>
        <taxon>Pseudomonadati</taxon>
        <taxon>Pseudomonadota</taxon>
        <taxon>Alphaproteobacteria</taxon>
        <taxon>Acetobacterales</taxon>
        <taxon>Acetobacteraceae</taxon>
    </lineage>
</organism>
<dbReference type="PANTHER" id="PTHR47505:SF1">
    <property type="entry name" value="DNA UTILIZATION PROTEIN YHGH"/>
    <property type="match status" value="1"/>
</dbReference>
<evidence type="ECO:0000313" key="3">
    <source>
        <dbReference type="EMBL" id="EUK17548.1"/>
    </source>
</evidence>
<dbReference type="InterPro" id="IPR029057">
    <property type="entry name" value="PRTase-like"/>
</dbReference>
<evidence type="ECO:0000259" key="2">
    <source>
        <dbReference type="Pfam" id="PF00156"/>
    </source>
</evidence>
<name>W7DTG3_9PROT</name>
<dbReference type="InterPro" id="IPR000836">
    <property type="entry name" value="PRTase_dom"/>
</dbReference>
<dbReference type="PATRIC" id="fig|1208583.4.peg.1979"/>
<accession>W7DTG3</accession>
<dbReference type="Gene3D" id="3.40.50.2020">
    <property type="match status" value="1"/>
</dbReference>
<evidence type="ECO:0000313" key="4">
    <source>
        <dbReference type="Proteomes" id="UP000019250"/>
    </source>
</evidence>
<dbReference type="EMBL" id="ATSX01000004">
    <property type="protein sequence ID" value="EUK17548.1"/>
    <property type="molecule type" value="Genomic_DNA"/>
</dbReference>
<gene>
    <name evidence="3" type="ORF">COMX_09807</name>
</gene>
<comment type="similarity">
    <text evidence="1">Belongs to the ComF/GntX family.</text>
</comment>
<dbReference type="eggNOG" id="COG1040">
    <property type="taxonomic scope" value="Bacteria"/>
</dbReference>
<dbReference type="OrthoDB" id="9779910at2"/>